<sequence>MTSAPPQSSIPSADVNHAAPVTTPGRRSRWFSQTGKAYVGIDVGEHVVRVATLRPIGRNPDDFKWAGRHQFDLPTERNQDMTPEWLDGVLETIDRRLPRCIDGDTNLTAIALPIAWTHYQTVIGTEIPQMRQRCSEMFARSVFQSPAHLSHWPVVGAHHGKPGGEDQYVIAATAEQTACQITDIVSDNGYIVQSILPHGVALVHAAESLTGIDAQCVLWLSQASALIAVRHQTGVGLTRTLPSVPDQILRLDQADRPLDAHALRPYLSEVAREFRATARYAARADMAAGSKKPILIAGPLAEIPGVDEIIATLTETPVAIWSYQGTSRPATLAKHRHRDPELVRRLDSSYAGALSLALAASRGSRRGYGR</sequence>
<evidence type="ECO:0008006" key="4">
    <source>
        <dbReference type="Google" id="ProtNLM"/>
    </source>
</evidence>
<protein>
    <recommendedName>
        <fullName evidence="4">Competence protein A</fullName>
    </recommendedName>
</protein>
<name>A0A5B9MI32_9BACT</name>
<feature type="compositionally biased region" description="Polar residues" evidence="1">
    <location>
        <begin position="1"/>
        <end position="11"/>
    </location>
</feature>
<dbReference type="EMBL" id="CP036264">
    <property type="protein sequence ID" value="QEF99696.1"/>
    <property type="molecule type" value="Genomic_DNA"/>
</dbReference>
<evidence type="ECO:0000313" key="2">
    <source>
        <dbReference type="EMBL" id="QEF99696.1"/>
    </source>
</evidence>
<feature type="region of interest" description="Disordered" evidence="1">
    <location>
        <begin position="1"/>
        <end position="28"/>
    </location>
</feature>
<accession>A0A5B9MI32</accession>
<dbReference type="KEGG" id="smam:Mal15_37620"/>
<dbReference type="RefSeq" id="WP_147869058.1">
    <property type="nucleotide sequence ID" value="NZ_CP036264.1"/>
</dbReference>
<gene>
    <name evidence="2" type="ORF">Mal15_37620</name>
</gene>
<evidence type="ECO:0000313" key="3">
    <source>
        <dbReference type="Proteomes" id="UP000321353"/>
    </source>
</evidence>
<organism evidence="2 3">
    <name type="scientific">Stieleria maiorica</name>
    <dbReference type="NCBI Taxonomy" id="2795974"/>
    <lineage>
        <taxon>Bacteria</taxon>
        <taxon>Pseudomonadati</taxon>
        <taxon>Planctomycetota</taxon>
        <taxon>Planctomycetia</taxon>
        <taxon>Pirellulales</taxon>
        <taxon>Pirellulaceae</taxon>
        <taxon>Stieleria</taxon>
    </lineage>
</organism>
<dbReference type="Proteomes" id="UP000321353">
    <property type="component" value="Chromosome"/>
</dbReference>
<proteinExistence type="predicted"/>
<evidence type="ECO:0000256" key="1">
    <source>
        <dbReference type="SAM" id="MobiDB-lite"/>
    </source>
</evidence>
<dbReference type="AlphaFoldDB" id="A0A5B9MI32"/>
<reference evidence="2 3" key="1">
    <citation type="submission" date="2019-02" db="EMBL/GenBank/DDBJ databases">
        <title>Planctomycetal bacteria perform biofilm scaping via a novel small molecule.</title>
        <authorList>
            <person name="Jeske O."/>
            <person name="Boedeker C."/>
            <person name="Wiegand S."/>
            <person name="Breitling P."/>
            <person name="Kallscheuer N."/>
            <person name="Jogler M."/>
            <person name="Rohde M."/>
            <person name="Petersen J."/>
            <person name="Medema M.H."/>
            <person name="Surup F."/>
            <person name="Jogler C."/>
        </authorList>
    </citation>
    <scope>NUCLEOTIDE SEQUENCE [LARGE SCALE GENOMIC DNA]</scope>
    <source>
        <strain evidence="2 3">Mal15</strain>
    </source>
</reference>
<keyword evidence="3" id="KW-1185">Reference proteome</keyword>